<name>A0AAW9JVS7_CARML</name>
<evidence type="ECO:0000313" key="3">
    <source>
        <dbReference type="EMBL" id="MDZ5759713.1"/>
    </source>
</evidence>
<evidence type="ECO:0000256" key="1">
    <source>
        <dbReference type="NCBIfam" id="TIGR02362"/>
    </source>
</evidence>
<protein>
    <recommendedName>
        <fullName evidence="1">DhaKLM operon coactivator DhaQ</fullName>
    </recommendedName>
</protein>
<dbReference type="FunFam" id="3.40.50.10440:FF:000001">
    <property type="entry name" value="Dihydroxyacetone kinase, DhaK subunit"/>
    <property type="match status" value="1"/>
</dbReference>
<sequence length="329" mass="35930">MKKIMNHPDKIVSQMLSGLLYANSDKLAGIKGTGVIYRQTKSENKVAVVSGGGSGHEPAHTGFVGTGMLAACICGPIFVPPTAEEILAGIKVADQGAGVFLVIKNFEKDVASFLKAKELAEADGYQVSYVIVNDDCSIEENSFKKRRRGVAGTILVQKIVAAAAEEGYSLEQLTELATKVVRSMNTLGLALSPSVVPGEDQAQFQLAENEISFGIGIHGEPGYRTEILHSSERLAIELVNKLKSQFHWKKGEKFAMMINGLGGTPLMELFVFSNDVRRLLELEGLQVEFKKVGDFVTSNDMSGLSLTFLRLEDEKWLEWLKVPVDTYAW</sequence>
<dbReference type="GO" id="GO:0019563">
    <property type="term" value="P:glycerol catabolic process"/>
    <property type="evidence" value="ECO:0007669"/>
    <property type="project" value="TreeGrafter"/>
</dbReference>
<dbReference type="RefSeq" id="WP_187958069.1">
    <property type="nucleotide sequence ID" value="NZ_CBCPHT010000005.1"/>
</dbReference>
<dbReference type="InterPro" id="IPR012735">
    <property type="entry name" value="DhaK_1b"/>
</dbReference>
<evidence type="ECO:0000259" key="2">
    <source>
        <dbReference type="PROSITE" id="PS51481"/>
    </source>
</evidence>
<dbReference type="PROSITE" id="PS51481">
    <property type="entry name" value="DHAK"/>
    <property type="match status" value="1"/>
</dbReference>
<organism evidence="3 4">
    <name type="scientific">Carnobacterium maltaromaticum</name>
    <name type="common">Carnobacterium piscicola</name>
    <dbReference type="NCBI Taxonomy" id="2751"/>
    <lineage>
        <taxon>Bacteria</taxon>
        <taxon>Bacillati</taxon>
        <taxon>Bacillota</taxon>
        <taxon>Bacilli</taxon>
        <taxon>Lactobacillales</taxon>
        <taxon>Carnobacteriaceae</taxon>
        <taxon>Carnobacterium</taxon>
    </lineage>
</organism>
<dbReference type="EMBL" id="JAVBVO010000003">
    <property type="protein sequence ID" value="MDZ5759713.1"/>
    <property type="molecule type" value="Genomic_DNA"/>
</dbReference>
<dbReference type="Gene3D" id="3.40.50.10440">
    <property type="entry name" value="Dihydroxyacetone kinase, domain 1"/>
    <property type="match status" value="1"/>
</dbReference>
<dbReference type="InterPro" id="IPR004006">
    <property type="entry name" value="DhaK_dom"/>
</dbReference>
<dbReference type="NCBIfam" id="TIGR02362">
    <property type="entry name" value="dhaK1b"/>
    <property type="match status" value="1"/>
</dbReference>
<gene>
    <name evidence="3" type="primary">dhaQ</name>
    <name evidence="3" type="ORF">RAK27_13705</name>
</gene>
<reference evidence="3" key="1">
    <citation type="submission" date="2023-08" db="EMBL/GenBank/DDBJ databases">
        <title>Genomic characterization of piscicolin 126 produced by Carnobacterium maltaromaticum CM22 strain isolated from salmon (Salmo salar).</title>
        <authorList>
            <person name="Gonzalez-Gragera E."/>
            <person name="Garcia-Lopez J.D."/>
            <person name="Teso-Perez C."/>
            <person name="Gimenez-Hernandez I."/>
            <person name="Peralta-Sanchez J.M."/>
            <person name="Valdivia E."/>
            <person name="Montalban-Lopez M."/>
            <person name="Martin-Platero A.M."/>
            <person name="Banos A."/>
            <person name="Martinez-Bueno M."/>
        </authorList>
    </citation>
    <scope>NUCLEOTIDE SEQUENCE</scope>
    <source>
        <strain evidence="3">CM22</strain>
    </source>
</reference>
<dbReference type="Proteomes" id="UP001290462">
    <property type="component" value="Unassembled WGS sequence"/>
</dbReference>
<dbReference type="Pfam" id="PF02733">
    <property type="entry name" value="Dak1"/>
    <property type="match status" value="1"/>
</dbReference>
<dbReference type="SUPFAM" id="SSF82549">
    <property type="entry name" value="DAK1/DegV-like"/>
    <property type="match status" value="1"/>
</dbReference>
<evidence type="ECO:0000313" key="4">
    <source>
        <dbReference type="Proteomes" id="UP001290462"/>
    </source>
</evidence>
<dbReference type="PANTHER" id="PTHR28629">
    <property type="entry name" value="TRIOKINASE/FMN CYCLASE"/>
    <property type="match status" value="1"/>
</dbReference>
<dbReference type="InterPro" id="IPR050861">
    <property type="entry name" value="Dihydroxyacetone_Kinase"/>
</dbReference>
<accession>A0AAW9JVS7</accession>
<proteinExistence type="predicted"/>
<comment type="caution">
    <text evidence="3">The sequence shown here is derived from an EMBL/GenBank/DDBJ whole genome shotgun (WGS) entry which is preliminary data.</text>
</comment>
<feature type="domain" description="DhaK" evidence="2">
    <location>
        <begin position="7"/>
        <end position="329"/>
    </location>
</feature>
<dbReference type="Gene3D" id="3.30.1180.20">
    <property type="entry name" value="Dihydroxyacetone kinase, domain 2"/>
    <property type="match status" value="1"/>
</dbReference>
<dbReference type="GO" id="GO:0004371">
    <property type="term" value="F:glycerone kinase activity"/>
    <property type="evidence" value="ECO:0007669"/>
    <property type="project" value="UniProtKB-UniRule"/>
</dbReference>
<dbReference type="AlphaFoldDB" id="A0AAW9JVS7"/>
<dbReference type="GO" id="GO:0005829">
    <property type="term" value="C:cytosol"/>
    <property type="evidence" value="ECO:0007669"/>
    <property type="project" value="TreeGrafter"/>
</dbReference>
<dbReference type="PANTHER" id="PTHR28629:SF4">
    <property type="entry name" value="TRIOKINASE_FMN CYCLASE"/>
    <property type="match status" value="1"/>
</dbReference>